<protein>
    <recommendedName>
        <fullName evidence="3">SHSP domain-containing protein</fullName>
    </recommendedName>
</protein>
<evidence type="ECO:0000256" key="1">
    <source>
        <dbReference type="PROSITE-ProRule" id="PRU00285"/>
    </source>
</evidence>
<evidence type="ECO:0000259" key="3">
    <source>
        <dbReference type="PROSITE" id="PS01031"/>
    </source>
</evidence>
<comment type="similarity">
    <text evidence="1 2">Belongs to the small heat shock protein (HSP20) family.</text>
</comment>
<feature type="domain" description="SHSP" evidence="3">
    <location>
        <begin position="1"/>
        <end position="99"/>
    </location>
</feature>
<dbReference type="SUPFAM" id="SSF49764">
    <property type="entry name" value="HSP20-like chaperones"/>
    <property type="match status" value="1"/>
</dbReference>
<reference evidence="4" key="1">
    <citation type="submission" date="2022-03" db="EMBL/GenBank/DDBJ databases">
        <title>A functionally conserved STORR gene fusion in Papaver species that diverged 16.8 million years ago.</title>
        <authorList>
            <person name="Catania T."/>
        </authorList>
    </citation>
    <scope>NUCLEOTIDE SEQUENCE</scope>
    <source>
        <strain evidence="4">S-191538</strain>
    </source>
</reference>
<proteinExistence type="inferred from homology"/>
<dbReference type="EMBL" id="JAJJMA010341965">
    <property type="protein sequence ID" value="MCL7051744.1"/>
    <property type="molecule type" value="Genomic_DNA"/>
</dbReference>
<dbReference type="AlphaFoldDB" id="A0AA41W223"/>
<organism evidence="4 5">
    <name type="scientific">Papaver nudicaule</name>
    <name type="common">Iceland poppy</name>
    <dbReference type="NCBI Taxonomy" id="74823"/>
    <lineage>
        <taxon>Eukaryota</taxon>
        <taxon>Viridiplantae</taxon>
        <taxon>Streptophyta</taxon>
        <taxon>Embryophyta</taxon>
        <taxon>Tracheophyta</taxon>
        <taxon>Spermatophyta</taxon>
        <taxon>Magnoliopsida</taxon>
        <taxon>Ranunculales</taxon>
        <taxon>Papaveraceae</taxon>
        <taxon>Papaveroideae</taxon>
        <taxon>Papaver</taxon>
    </lineage>
</organism>
<sequence>MAATPTEMGNSFVFLIDLNGKEIFGNEIKVKEEGDRTLVITYDHYDEYLFQKQEKRFDLPLNANMDAVSAVSHNGTLLVTVNKVNRRRIRERTIKVTKVES</sequence>
<dbReference type="PROSITE" id="PS01031">
    <property type="entry name" value="SHSP"/>
    <property type="match status" value="1"/>
</dbReference>
<dbReference type="CDD" id="cd06464">
    <property type="entry name" value="ACD_sHsps-like"/>
    <property type="match status" value="1"/>
</dbReference>
<keyword evidence="5" id="KW-1185">Reference proteome</keyword>
<evidence type="ECO:0000256" key="2">
    <source>
        <dbReference type="RuleBase" id="RU003616"/>
    </source>
</evidence>
<dbReference type="Gene3D" id="2.60.40.790">
    <property type="match status" value="1"/>
</dbReference>
<dbReference type="InterPro" id="IPR008978">
    <property type="entry name" value="HSP20-like_chaperone"/>
</dbReference>
<dbReference type="Pfam" id="PF00011">
    <property type="entry name" value="HSP20"/>
    <property type="match status" value="1"/>
</dbReference>
<evidence type="ECO:0000313" key="5">
    <source>
        <dbReference type="Proteomes" id="UP001177140"/>
    </source>
</evidence>
<evidence type="ECO:0000313" key="4">
    <source>
        <dbReference type="EMBL" id="MCL7051744.1"/>
    </source>
</evidence>
<gene>
    <name evidence="4" type="ORF">MKW94_004797</name>
</gene>
<dbReference type="InterPro" id="IPR002068">
    <property type="entry name" value="A-crystallin/Hsp20_dom"/>
</dbReference>
<dbReference type="Proteomes" id="UP001177140">
    <property type="component" value="Unassembled WGS sequence"/>
</dbReference>
<accession>A0AA41W223</accession>
<comment type="caution">
    <text evidence="4">The sequence shown here is derived from an EMBL/GenBank/DDBJ whole genome shotgun (WGS) entry which is preliminary data.</text>
</comment>
<name>A0AA41W223_PAPNU</name>